<evidence type="ECO:0000256" key="1">
    <source>
        <dbReference type="SAM" id="MobiDB-lite"/>
    </source>
</evidence>
<dbReference type="GO" id="GO:0005886">
    <property type="term" value="C:plasma membrane"/>
    <property type="evidence" value="ECO:0007669"/>
    <property type="project" value="TreeGrafter"/>
</dbReference>
<dbReference type="PANTHER" id="PTHR32309">
    <property type="entry name" value="TYROSINE-PROTEIN KINASE"/>
    <property type="match status" value="1"/>
</dbReference>
<keyword evidence="2" id="KW-0812">Transmembrane</keyword>
<dbReference type="GO" id="GO:0004713">
    <property type="term" value="F:protein tyrosine kinase activity"/>
    <property type="evidence" value="ECO:0007669"/>
    <property type="project" value="TreeGrafter"/>
</dbReference>
<reference evidence="3" key="1">
    <citation type="journal article" date="2020" name="mSystems">
        <title>Genome- and Community-Level Interaction Insights into Carbon Utilization and Element Cycling Functions of Hydrothermarchaeota in Hydrothermal Sediment.</title>
        <authorList>
            <person name="Zhou Z."/>
            <person name="Liu Y."/>
            <person name="Xu W."/>
            <person name="Pan J."/>
            <person name="Luo Z.H."/>
            <person name="Li M."/>
        </authorList>
    </citation>
    <scope>NUCLEOTIDE SEQUENCE [LARGE SCALE GENOMIC DNA]</scope>
    <source>
        <strain evidence="3">SpSt-289</strain>
    </source>
</reference>
<dbReference type="PANTHER" id="PTHR32309:SF13">
    <property type="entry name" value="FERRIC ENTEROBACTIN TRANSPORT PROTEIN FEPE"/>
    <property type="match status" value="1"/>
</dbReference>
<evidence type="ECO:0000256" key="2">
    <source>
        <dbReference type="SAM" id="Phobius"/>
    </source>
</evidence>
<gene>
    <name evidence="3" type="ORF">ENQ20_16280</name>
</gene>
<feature type="transmembrane region" description="Helical" evidence="2">
    <location>
        <begin position="167"/>
        <end position="188"/>
    </location>
</feature>
<comment type="caution">
    <text evidence="3">The sequence shown here is derived from an EMBL/GenBank/DDBJ whole genome shotgun (WGS) entry which is preliminary data.</text>
</comment>
<name>A0A7C1JMM7_9CHLR</name>
<keyword evidence="2" id="KW-0472">Membrane</keyword>
<feature type="region of interest" description="Disordered" evidence="1">
    <location>
        <begin position="217"/>
        <end position="238"/>
    </location>
</feature>
<evidence type="ECO:0008006" key="4">
    <source>
        <dbReference type="Google" id="ProtNLM"/>
    </source>
</evidence>
<organism evidence="3">
    <name type="scientific">Caldilinea aerophila</name>
    <dbReference type="NCBI Taxonomy" id="133453"/>
    <lineage>
        <taxon>Bacteria</taxon>
        <taxon>Bacillati</taxon>
        <taxon>Chloroflexota</taxon>
        <taxon>Caldilineae</taxon>
        <taxon>Caldilineales</taxon>
        <taxon>Caldilineaceae</taxon>
        <taxon>Caldilinea</taxon>
    </lineage>
</organism>
<protein>
    <recommendedName>
        <fullName evidence="4">Polysaccharide chain length determinant N-terminal domain-containing protein</fullName>
    </recommendedName>
</protein>
<dbReference type="InterPro" id="IPR050445">
    <property type="entry name" value="Bact_polysacc_biosynth/exp"/>
</dbReference>
<dbReference type="AlphaFoldDB" id="A0A7C1JMM7"/>
<evidence type="ECO:0000313" key="3">
    <source>
        <dbReference type="EMBL" id="HDX33022.1"/>
    </source>
</evidence>
<accession>A0A7C1JMM7</accession>
<dbReference type="EMBL" id="DSMG01000166">
    <property type="protein sequence ID" value="HDX33022.1"/>
    <property type="molecule type" value="Genomic_DNA"/>
</dbReference>
<feature type="transmembrane region" description="Helical" evidence="2">
    <location>
        <begin position="12"/>
        <end position="31"/>
    </location>
</feature>
<sequence length="238" mass="26380">MSAREYLRILRKYGWIVVVAMLLAALGAFAISNFQKRLYQATVEVSTVPARADWGLGNTAKDLMRNFTANLRTPEVAARVIARQQLDMNPYDLLANTQIEPDSSTFTIKIQVRNPDGEVAKLAALGFADEFYEERTAYYAQQDKRDQIEVKIRSRDISYTQVQPKPLLNAIAGAVLGLLLGVGIVMLLTWMEADMLRTPAAIERALGLPVLGTIPRPSPRRAIKPEVQPGRVSAPKTA</sequence>
<proteinExistence type="predicted"/>
<keyword evidence="2" id="KW-1133">Transmembrane helix</keyword>